<feature type="compositionally biased region" description="Polar residues" evidence="1">
    <location>
        <begin position="164"/>
        <end position="175"/>
    </location>
</feature>
<protein>
    <submittedName>
        <fullName evidence="2">Uncharacterized protein</fullName>
    </submittedName>
</protein>
<dbReference type="VEuPathDB" id="FungiDB:JI435_137650"/>
<feature type="region of interest" description="Disordered" evidence="1">
    <location>
        <begin position="250"/>
        <end position="283"/>
    </location>
</feature>
<reference evidence="3" key="1">
    <citation type="journal article" date="2021" name="BMC Genomics">
        <title>Chromosome-level genome assembly and manually-curated proteome of model necrotroph Parastagonospora nodorum Sn15 reveals a genome-wide trove of candidate effector homologs, and redundancy of virulence-related functions within an accessory chromosome.</title>
        <authorList>
            <person name="Bertazzoni S."/>
            <person name="Jones D.A.B."/>
            <person name="Phan H.T."/>
            <person name="Tan K.-C."/>
            <person name="Hane J.K."/>
        </authorList>
    </citation>
    <scope>NUCLEOTIDE SEQUENCE [LARGE SCALE GENOMIC DNA]</scope>
    <source>
        <strain evidence="3">SN15 / ATCC MYA-4574 / FGSC 10173)</strain>
    </source>
</reference>
<keyword evidence="3" id="KW-1185">Reference proteome</keyword>
<sequence>MGYPAMGMGVGSPRIGGPPMGMGDGMGPPGMGGPMGMGGPRGGMDGSMGGMGGGPLGMGGSGGMGGGPMSARGPGGMRGRPGGMPPPDMGEMQRPGGMMGGPPQGMNGMSDLPPRYSAPPPGQNPYAFGPPSVSSRSSATARPPRRPPGAHKHIPMGAYAAQSPRISRSHTSPTTAERIHRKTTGDSGKEWIKGDDFLDACICTTGCTCREGHRVLYRSRDNGGDSDGEGRYGSGEIRYILKKDLGKDCGDHSGCKRNDSEKEEKMGKKEKKKEEKRRKEELQNLKDDMLEALDERLGAWRKAKSSKAGSVSSPRPPFAGLGGPMGMGMDSNAMMSDPIMAQKLASMGLGPLMPMPPNMTVGGGHPYAMQAGIPGLSKMQAGMMDPRQQMGIRPGQMPMGMSYEDEISIADMEGVGLGNPYLGREARGRGPQPRFVDPTSRRENGMTPKPMPFSAVRRGAGGRQRKLLHSQQQQTRRDFGSDEYDSPAPRPTGRAGSFHDDEDDAGDRDERDGPGLAATRIALPRDKAGRSSRDQKQPRIDSDHDEDYE</sequence>
<proteinExistence type="predicted"/>
<dbReference type="OrthoDB" id="3801350at2759"/>
<feature type="compositionally biased region" description="Basic residues" evidence="1">
    <location>
        <begin position="143"/>
        <end position="154"/>
    </location>
</feature>
<evidence type="ECO:0000256" key="1">
    <source>
        <dbReference type="SAM" id="MobiDB-lite"/>
    </source>
</evidence>
<dbReference type="AlphaFoldDB" id="A0A7U2I6R5"/>
<feature type="compositionally biased region" description="Basic and acidic residues" evidence="1">
    <location>
        <begin position="250"/>
        <end position="267"/>
    </location>
</feature>
<feature type="compositionally biased region" description="Basic and acidic residues" evidence="1">
    <location>
        <begin position="523"/>
        <end position="542"/>
    </location>
</feature>
<accession>A0A7U2I6R5</accession>
<dbReference type="EMBL" id="CP069038">
    <property type="protein sequence ID" value="QRD03905.1"/>
    <property type="molecule type" value="Genomic_DNA"/>
</dbReference>
<name>A0A7U2I6R5_PHANO</name>
<feature type="compositionally biased region" description="Low complexity" evidence="1">
    <location>
        <begin position="130"/>
        <end position="142"/>
    </location>
</feature>
<feature type="region of interest" description="Disordered" evidence="1">
    <location>
        <begin position="420"/>
        <end position="549"/>
    </location>
</feature>
<organism evidence="2 3">
    <name type="scientific">Phaeosphaeria nodorum (strain SN15 / ATCC MYA-4574 / FGSC 10173)</name>
    <name type="common">Glume blotch fungus</name>
    <name type="synonym">Parastagonospora nodorum</name>
    <dbReference type="NCBI Taxonomy" id="321614"/>
    <lineage>
        <taxon>Eukaryota</taxon>
        <taxon>Fungi</taxon>
        <taxon>Dikarya</taxon>
        <taxon>Ascomycota</taxon>
        <taxon>Pezizomycotina</taxon>
        <taxon>Dothideomycetes</taxon>
        <taxon>Pleosporomycetidae</taxon>
        <taxon>Pleosporales</taxon>
        <taxon>Pleosporineae</taxon>
        <taxon>Phaeosphaeriaceae</taxon>
        <taxon>Parastagonospora</taxon>
    </lineage>
</organism>
<evidence type="ECO:0000313" key="2">
    <source>
        <dbReference type="EMBL" id="QRD03905.1"/>
    </source>
</evidence>
<dbReference type="Proteomes" id="UP000663193">
    <property type="component" value="Chromosome 16"/>
</dbReference>
<feature type="region of interest" description="Disordered" evidence="1">
    <location>
        <begin position="77"/>
        <end position="190"/>
    </location>
</feature>
<evidence type="ECO:0000313" key="3">
    <source>
        <dbReference type="Proteomes" id="UP000663193"/>
    </source>
</evidence>
<gene>
    <name evidence="2" type="ORF">JI435_137650</name>
</gene>